<comment type="subcellular location">
    <subcellularLocation>
        <location evidence="1">Periplasm</location>
    </subcellularLocation>
</comment>
<dbReference type="PIRSF" id="PIRSF002741">
    <property type="entry name" value="MppA"/>
    <property type="match status" value="1"/>
</dbReference>
<proteinExistence type="inferred from homology"/>
<dbReference type="Gene3D" id="3.90.76.10">
    <property type="entry name" value="Dipeptide-binding Protein, Domain 1"/>
    <property type="match status" value="1"/>
</dbReference>
<organism evidence="5 6">
    <name type="scientific">Rhizobium alvei</name>
    <dbReference type="NCBI Taxonomy" id="1132659"/>
    <lineage>
        <taxon>Bacteria</taxon>
        <taxon>Pseudomonadati</taxon>
        <taxon>Pseudomonadota</taxon>
        <taxon>Alphaproteobacteria</taxon>
        <taxon>Hyphomicrobiales</taxon>
        <taxon>Rhizobiaceae</taxon>
        <taxon>Rhizobium/Agrobacterium group</taxon>
        <taxon>Rhizobium</taxon>
    </lineage>
</organism>
<reference evidence="5" key="1">
    <citation type="journal article" date="2015" name="Int. J. Syst. Evol. Microbiol.">
        <title>Rhizobium alvei sp. nov., isolated from a freshwater river.</title>
        <authorList>
            <person name="Sheu S.Y."/>
            <person name="Huang H.W."/>
            <person name="Young C.C."/>
            <person name="Chen W.M."/>
        </authorList>
    </citation>
    <scope>NUCLEOTIDE SEQUENCE</scope>
    <source>
        <strain evidence="5">TNR-22</strain>
    </source>
</reference>
<dbReference type="SUPFAM" id="SSF53850">
    <property type="entry name" value="Periplasmic binding protein-like II"/>
    <property type="match status" value="1"/>
</dbReference>
<protein>
    <submittedName>
        <fullName evidence="5">ABC transporter substrate-binding protein</fullName>
    </submittedName>
</protein>
<evidence type="ECO:0000256" key="1">
    <source>
        <dbReference type="ARBA" id="ARBA00004418"/>
    </source>
</evidence>
<dbReference type="Gene3D" id="3.10.105.10">
    <property type="entry name" value="Dipeptide-binding Protein, Domain 3"/>
    <property type="match status" value="1"/>
</dbReference>
<dbReference type="InterPro" id="IPR000914">
    <property type="entry name" value="SBP_5_dom"/>
</dbReference>
<dbReference type="InterPro" id="IPR023765">
    <property type="entry name" value="SBP_5_CS"/>
</dbReference>
<name>A0ABT8YTC1_9HYPH</name>
<dbReference type="InterPro" id="IPR030678">
    <property type="entry name" value="Peptide/Ni-bd"/>
</dbReference>
<evidence type="ECO:0000259" key="4">
    <source>
        <dbReference type="Pfam" id="PF00496"/>
    </source>
</evidence>
<comment type="similarity">
    <text evidence="2">Belongs to the bacterial solute-binding protein 5 family.</text>
</comment>
<evidence type="ECO:0000313" key="6">
    <source>
        <dbReference type="Proteomes" id="UP001174932"/>
    </source>
</evidence>
<dbReference type="InterPro" id="IPR039424">
    <property type="entry name" value="SBP_5"/>
</dbReference>
<dbReference type="PROSITE" id="PS01040">
    <property type="entry name" value="SBP_BACTERIAL_5"/>
    <property type="match status" value="1"/>
</dbReference>
<comment type="caution">
    <text evidence="5">The sequence shown here is derived from an EMBL/GenBank/DDBJ whole genome shotgun (WGS) entry which is preliminary data.</text>
</comment>
<evidence type="ECO:0000313" key="5">
    <source>
        <dbReference type="EMBL" id="MDO6966607.1"/>
    </source>
</evidence>
<evidence type="ECO:0000256" key="2">
    <source>
        <dbReference type="ARBA" id="ARBA00005695"/>
    </source>
</evidence>
<feature type="domain" description="Solute-binding protein family 5" evidence="4">
    <location>
        <begin position="77"/>
        <end position="425"/>
    </location>
</feature>
<dbReference type="EMBL" id="JAUOZU010000019">
    <property type="protein sequence ID" value="MDO6966607.1"/>
    <property type="molecule type" value="Genomic_DNA"/>
</dbReference>
<dbReference type="PANTHER" id="PTHR30290">
    <property type="entry name" value="PERIPLASMIC BINDING COMPONENT OF ABC TRANSPORTER"/>
    <property type="match status" value="1"/>
</dbReference>
<dbReference type="Pfam" id="PF00496">
    <property type="entry name" value="SBP_bac_5"/>
    <property type="match status" value="1"/>
</dbReference>
<sequence length="514" mass="56288">MNRRNFLKSCILAGVGAPFLLDQLSTIAAAANTKILRIGYAAPVQTLDPIKTVFGPDIISQGMMYARLLKANADQSEVGPGLAESWEISSDGLTYIFKLREGLKFSDGSALTAEDVAFSFNRMRFQKDSVYAAPFQPLKTIEVVDPLTVKFGLDRAFPPFLKLCEIWNTGIVSKKTVTAMGDEAFSAKPDVTSGPFKFVEWKAGDRVIMARNEHYYREGLPHLEGIEFIFVPDVNTGVSMVQAGELDVSMGVPFARMKELEAAGVTIVSEPSSATYDMLINHAKAPFDNLAFRQAVSYGIDRQQINDAVTAGYGTAAASIFSPKLNFFDKEMKVIARDVEKAKELLAKSGVGDPSFTLLTNAGTTDEDKTAVLIQAQLSEIGINVTVNAIDPGQAWTQLVAGEYQAQLNWWYNETTDPDNAVRWCVWGAGDNKSYYTRYNNDEVNSLIDKAAGEPDDAKRAEMYSKIQRICVEEVAQVALYHPSWTSARSAAVTGLVFNLGSQYASIDEADLKG</sequence>
<dbReference type="CDD" id="cd00995">
    <property type="entry name" value="PBP2_NikA_DppA_OppA_like"/>
    <property type="match status" value="1"/>
</dbReference>
<gene>
    <name evidence="5" type="ORF">Q4481_21840</name>
</gene>
<keyword evidence="6" id="KW-1185">Reference proteome</keyword>
<keyword evidence="3" id="KW-0732">Signal</keyword>
<dbReference type="Gene3D" id="3.40.190.10">
    <property type="entry name" value="Periplasmic binding protein-like II"/>
    <property type="match status" value="1"/>
</dbReference>
<accession>A0ABT8YTC1</accession>
<dbReference type="Proteomes" id="UP001174932">
    <property type="component" value="Unassembled WGS sequence"/>
</dbReference>
<evidence type="ECO:0000256" key="3">
    <source>
        <dbReference type="ARBA" id="ARBA00022729"/>
    </source>
</evidence>
<reference evidence="5" key="2">
    <citation type="submission" date="2023-07" db="EMBL/GenBank/DDBJ databases">
        <authorList>
            <person name="Shen H."/>
        </authorList>
    </citation>
    <scope>NUCLEOTIDE SEQUENCE</scope>
    <source>
        <strain evidence="5">TNR-22</strain>
    </source>
</reference>
<dbReference type="RefSeq" id="WP_304378531.1">
    <property type="nucleotide sequence ID" value="NZ_JAUOZU010000019.1"/>
</dbReference>